<keyword evidence="1" id="KW-0472">Membrane</keyword>
<keyword evidence="1" id="KW-1133">Transmembrane helix</keyword>
<evidence type="ECO:0000313" key="3">
    <source>
        <dbReference type="Proteomes" id="UP000198729"/>
    </source>
</evidence>
<name>A0A1G5SB83_9PROT</name>
<dbReference type="EMBL" id="FMWO01000023">
    <property type="protein sequence ID" value="SCZ84455.1"/>
    <property type="molecule type" value="Genomic_DNA"/>
</dbReference>
<dbReference type="Proteomes" id="UP000198729">
    <property type="component" value="Unassembled WGS sequence"/>
</dbReference>
<organism evidence="2 3">
    <name type="scientific">Nitrosomonas mobilis</name>
    <dbReference type="NCBI Taxonomy" id="51642"/>
    <lineage>
        <taxon>Bacteria</taxon>
        <taxon>Pseudomonadati</taxon>
        <taxon>Pseudomonadota</taxon>
        <taxon>Betaproteobacteria</taxon>
        <taxon>Nitrosomonadales</taxon>
        <taxon>Nitrosomonadaceae</taxon>
        <taxon>Nitrosomonas</taxon>
    </lineage>
</organism>
<sequence length="129" mass="14159">MVWQVFALNFQPAEIVHCLTTHALFVAILIASIVLSGTDVQINVSPLEFMLRLAALVPRPNLIRFHAMLAPNAKLRFEIILGSRKTKVIHPAGMILCHFPRLPCVSVGRVYSSGCSMLTLSIARIAGEP</sequence>
<feature type="transmembrane region" description="Helical" evidence="1">
    <location>
        <begin position="20"/>
        <end position="42"/>
    </location>
</feature>
<reference evidence="2 3" key="1">
    <citation type="submission" date="2016-10" db="EMBL/GenBank/DDBJ databases">
        <authorList>
            <person name="de Groot N.N."/>
        </authorList>
    </citation>
    <scope>NUCLEOTIDE SEQUENCE [LARGE SCALE GENOMIC DNA]</scope>
    <source>
        <strain evidence="2">1</strain>
    </source>
</reference>
<accession>A0A1G5SB83</accession>
<gene>
    <name evidence="2" type="ORF">NSMM_180002</name>
</gene>
<dbReference type="AlphaFoldDB" id="A0A1G5SB83"/>
<protein>
    <submittedName>
        <fullName evidence="2">Uncharacterized protein</fullName>
    </submittedName>
</protein>
<proteinExistence type="predicted"/>
<keyword evidence="3" id="KW-1185">Reference proteome</keyword>
<evidence type="ECO:0000313" key="2">
    <source>
        <dbReference type="EMBL" id="SCZ84455.1"/>
    </source>
</evidence>
<keyword evidence="1" id="KW-0812">Transmembrane</keyword>
<evidence type="ECO:0000256" key="1">
    <source>
        <dbReference type="SAM" id="Phobius"/>
    </source>
</evidence>